<dbReference type="PANTHER" id="PTHR11384:SF59">
    <property type="entry name" value="LYSOSOMAL COBALAMIN TRANSPORTER ABCD4"/>
    <property type="match status" value="1"/>
</dbReference>
<sequence length="203" mass="22581">MPSLQLLQLTEHGKSLLASRRRALALTTGIIVAGGTAVYLQLRLQRRFTSPDSLDVYVGPVNFKEKTNKADGNDGIVKKTRQKKGGLKSLQVLAAILLSHMGQIGARDLLALVAIVALRTALSNRLAKVQGFLFRAAFLRRVPSFLRLIIENLFLCLLQSTLFSTSKYITGTLSLRFRKILTELIHSHYFEVLVSVTTVSWFL</sequence>
<evidence type="ECO:0000313" key="6">
    <source>
        <dbReference type="EMBL" id="DAD32615.1"/>
    </source>
</evidence>
<dbReference type="GO" id="GO:0016020">
    <property type="term" value="C:membrane"/>
    <property type="evidence" value="ECO:0007669"/>
    <property type="project" value="InterPro"/>
</dbReference>
<keyword evidence="2" id="KW-0812">Transmembrane</keyword>
<evidence type="ECO:0000313" key="7">
    <source>
        <dbReference type="Proteomes" id="UP000607653"/>
    </source>
</evidence>
<proteinExistence type="predicted"/>
<dbReference type="EMBL" id="DUZY01000003">
    <property type="protein sequence ID" value="DAD32615.1"/>
    <property type="molecule type" value="Genomic_DNA"/>
</dbReference>
<evidence type="ECO:0000256" key="4">
    <source>
        <dbReference type="ARBA" id="ARBA00023136"/>
    </source>
</evidence>
<dbReference type="Pfam" id="PF06472">
    <property type="entry name" value="ABC_membrane_2"/>
    <property type="match status" value="1"/>
</dbReference>
<evidence type="ECO:0000256" key="1">
    <source>
        <dbReference type="ARBA" id="ARBA00022448"/>
    </source>
</evidence>
<protein>
    <recommendedName>
        <fullName evidence="5">ABC transmembrane type-1 domain-containing protein</fullName>
    </recommendedName>
</protein>
<evidence type="ECO:0000256" key="3">
    <source>
        <dbReference type="ARBA" id="ARBA00022989"/>
    </source>
</evidence>
<keyword evidence="7" id="KW-1185">Reference proteome</keyword>
<dbReference type="InterPro" id="IPR011527">
    <property type="entry name" value="ABC1_TM_dom"/>
</dbReference>
<dbReference type="GO" id="GO:0005524">
    <property type="term" value="F:ATP binding"/>
    <property type="evidence" value="ECO:0007669"/>
    <property type="project" value="InterPro"/>
</dbReference>
<reference evidence="6 7" key="1">
    <citation type="journal article" date="2020" name="Mol. Biol. Evol.">
        <title>Distinct Expression and Methylation Patterns for Genes with Different Fates following a Single Whole-Genome Duplication in Flowering Plants.</title>
        <authorList>
            <person name="Shi T."/>
            <person name="Rahmani R.S."/>
            <person name="Gugger P.F."/>
            <person name="Wang M."/>
            <person name="Li H."/>
            <person name="Zhang Y."/>
            <person name="Li Z."/>
            <person name="Wang Q."/>
            <person name="Van de Peer Y."/>
            <person name="Marchal K."/>
            <person name="Chen J."/>
        </authorList>
    </citation>
    <scope>NUCLEOTIDE SEQUENCE [LARGE SCALE GENOMIC DNA]</scope>
    <source>
        <tissue evidence="6">Leaf</tissue>
    </source>
</reference>
<dbReference type="GO" id="GO:0140359">
    <property type="term" value="F:ABC-type transporter activity"/>
    <property type="evidence" value="ECO:0007669"/>
    <property type="project" value="InterPro"/>
</dbReference>
<dbReference type="AlphaFoldDB" id="A0A822YNP5"/>
<keyword evidence="3" id="KW-1133">Transmembrane helix</keyword>
<accession>A0A822YNP5</accession>
<evidence type="ECO:0000259" key="5">
    <source>
        <dbReference type="Pfam" id="PF06472"/>
    </source>
</evidence>
<organism evidence="6 7">
    <name type="scientific">Nelumbo nucifera</name>
    <name type="common">Sacred lotus</name>
    <dbReference type="NCBI Taxonomy" id="4432"/>
    <lineage>
        <taxon>Eukaryota</taxon>
        <taxon>Viridiplantae</taxon>
        <taxon>Streptophyta</taxon>
        <taxon>Embryophyta</taxon>
        <taxon>Tracheophyta</taxon>
        <taxon>Spermatophyta</taxon>
        <taxon>Magnoliopsida</taxon>
        <taxon>Proteales</taxon>
        <taxon>Nelumbonaceae</taxon>
        <taxon>Nelumbo</taxon>
    </lineage>
</organism>
<gene>
    <name evidence="6" type="ORF">HUJ06_011466</name>
</gene>
<keyword evidence="1" id="KW-0813">Transport</keyword>
<keyword evidence="4" id="KW-0472">Membrane</keyword>
<dbReference type="Proteomes" id="UP000607653">
    <property type="component" value="Unassembled WGS sequence"/>
</dbReference>
<dbReference type="InterPro" id="IPR050835">
    <property type="entry name" value="ABC_transporter_sub-D"/>
</dbReference>
<dbReference type="PANTHER" id="PTHR11384">
    <property type="entry name" value="ATP-BINDING CASSETTE, SUB-FAMILY D MEMBER"/>
    <property type="match status" value="1"/>
</dbReference>
<evidence type="ECO:0000256" key="2">
    <source>
        <dbReference type="ARBA" id="ARBA00022692"/>
    </source>
</evidence>
<feature type="domain" description="ABC transmembrane type-1" evidence="5">
    <location>
        <begin position="93"/>
        <end position="191"/>
    </location>
</feature>
<comment type="caution">
    <text evidence="6">The sequence shown here is derived from an EMBL/GenBank/DDBJ whole genome shotgun (WGS) entry which is preliminary data.</text>
</comment>
<name>A0A822YNP5_NELNU</name>